<dbReference type="SUPFAM" id="SSF52540">
    <property type="entry name" value="P-loop containing nucleoside triphosphate hydrolases"/>
    <property type="match status" value="1"/>
</dbReference>
<feature type="domain" description="AAA+ ATPase" evidence="1">
    <location>
        <begin position="79"/>
        <end position="215"/>
    </location>
</feature>
<dbReference type="InterPro" id="IPR027417">
    <property type="entry name" value="P-loop_NTPase"/>
</dbReference>
<evidence type="ECO:0000313" key="2">
    <source>
        <dbReference type="EMBL" id="KAK3869320.1"/>
    </source>
</evidence>
<name>A0AAE1KDV8_PETCI</name>
<dbReference type="AlphaFoldDB" id="A0AAE1KDV8"/>
<dbReference type="PANTHER" id="PTHR32046:SF14">
    <property type="match status" value="1"/>
</dbReference>
<sequence>MNHRVTSYKVQQQITRLTLVAGGQQDVKEILKQRAKHEFSKFHQYKQGLEVRQLNMHIKHRNMADQIQLLTLGKDTNKPTKIILLVGATGTGKTTLINAMVNFIYGVEFSDDFRLILIDDKNAPNRSQAESQTDLITAYAFYNLPGMPFDYNYVLIDTPGFGDTRGIQRDQEMMNQLKNFLKQGYGIDQVDCVGFVTAASAARLTQTQRYVYDGLSSMFGKDIKDNIYIMATFADAKSPPVLAALREALVDYAGYFKFNNSALYASNISIGNDSDSDDEDTTHICKLFWDMGCRSLTKFFKLLGKTSPASLTLTKEVLEERNKLQLTVIGLQNQITIGLGKLTTLNQERDMLNRLDDEIQGSANYTEEVQVPVIKKINLKANEHVTNCIKCNMTCHYPCYIPDDNNKKNCWAMTNEYCRICPAKCYWDVHKNMSFRYEHSWKKEQRTVQELLNRYQRAKKCKLNKRAAILAIENDINQFSQSLITRIKVAQRCVTILDAIALKPNPLSTKEYIDLMIESEKMQKRHNFEIRVEMLEKLKQDVAVVQGVRGNGATTSGEALLKHFHDIMID</sequence>
<organism evidence="2 3">
    <name type="scientific">Petrolisthes cinctipes</name>
    <name type="common">Flat porcelain crab</name>
    <dbReference type="NCBI Taxonomy" id="88211"/>
    <lineage>
        <taxon>Eukaryota</taxon>
        <taxon>Metazoa</taxon>
        <taxon>Ecdysozoa</taxon>
        <taxon>Arthropoda</taxon>
        <taxon>Crustacea</taxon>
        <taxon>Multicrustacea</taxon>
        <taxon>Malacostraca</taxon>
        <taxon>Eumalacostraca</taxon>
        <taxon>Eucarida</taxon>
        <taxon>Decapoda</taxon>
        <taxon>Pleocyemata</taxon>
        <taxon>Anomura</taxon>
        <taxon>Galatheoidea</taxon>
        <taxon>Porcellanidae</taxon>
        <taxon>Petrolisthes</taxon>
    </lineage>
</organism>
<evidence type="ECO:0000313" key="3">
    <source>
        <dbReference type="Proteomes" id="UP001286313"/>
    </source>
</evidence>
<evidence type="ECO:0000259" key="1">
    <source>
        <dbReference type="SMART" id="SM00382"/>
    </source>
</evidence>
<dbReference type="SMART" id="SM00382">
    <property type="entry name" value="AAA"/>
    <property type="match status" value="1"/>
</dbReference>
<proteinExistence type="predicted"/>
<protein>
    <recommendedName>
        <fullName evidence="1">AAA+ ATPase domain-containing protein</fullName>
    </recommendedName>
</protein>
<reference evidence="2" key="1">
    <citation type="submission" date="2023-10" db="EMBL/GenBank/DDBJ databases">
        <title>Genome assemblies of two species of porcelain crab, Petrolisthes cinctipes and Petrolisthes manimaculis (Anomura: Porcellanidae).</title>
        <authorList>
            <person name="Angst P."/>
        </authorList>
    </citation>
    <scope>NUCLEOTIDE SEQUENCE</scope>
    <source>
        <strain evidence="2">PB745_01</strain>
        <tissue evidence="2">Gill</tissue>
    </source>
</reference>
<gene>
    <name evidence="2" type="ORF">Pcinc_025367</name>
</gene>
<dbReference type="EMBL" id="JAWQEG010002853">
    <property type="protein sequence ID" value="KAK3869320.1"/>
    <property type="molecule type" value="Genomic_DNA"/>
</dbReference>
<comment type="caution">
    <text evidence="2">The sequence shown here is derived from an EMBL/GenBank/DDBJ whole genome shotgun (WGS) entry which is preliminary data.</text>
</comment>
<dbReference type="Gene3D" id="3.40.50.300">
    <property type="entry name" value="P-loop containing nucleotide triphosphate hydrolases"/>
    <property type="match status" value="1"/>
</dbReference>
<dbReference type="InterPro" id="IPR003593">
    <property type="entry name" value="AAA+_ATPase"/>
</dbReference>
<dbReference type="PANTHER" id="PTHR32046">
    <property type="entry name" value="G DOMAIN-CONTAINING PROTEIN"/>
    <property type="match status" value="1"/>
</dbReference>
<accession>A0AAE1KDV8</accession>
<dbReference type="GO" id="GO:0005525">
    <property type="term" value="F:GTP binding"/>
    <property type="evidence" value="ECO:0007669"/>
    <property type="project" value="InterPro"/>
</dbReference>
<dbReference type="CDD" id="cd00882">
    <property type="entry name" value="Ras_like_GTPase"/>
    <property type="match status" value="1"/>
</dbReference>
<keyword evidence="3" id="KW-1185">Reference proteome</keyword>
<dbReference type="Proteomes" id="UP001286313">
    <property type="component" value="Unassembled WGS sequence"/>
</dbReference>